<accession>A0A397V977</accession>
<keyword evidence="1" id="KW-0547">Nucleotide-binding</keyword>
<dbReference type="SUPFAM" id="SSF56112">
    <property type="entry name" value="Protein kinase-like (PK-like)"/>
    <property type="match status" value="1"/>
</dbReference>
<proteinExistence type="predicted"/>
<feature type="non-terminal residue" evidence="4">
    <location>
        <position position="1"/>
    </location>
</feature>
<keyword evidence="5" id="KW-1185">Reference proteome</keyword>
<dbReference type="EMBL" id="QKWP01000551">
    <property type="protein sequence ID" value="RIB18238.1"/>
    <property type="molecule type" value="Genomic_DNA"/>
</dbReference>
<keyword evidence="4" id="KW-0418">Kinase</keyword>
<dbReference type="OrthoDB" id="10261027at2759"/>
<name>A0A397V977_9GLOM</name>
<evidence type="ECO:0000313" key="4">
    <source>
        <dbReference type="EMBL" id="RIB18238.1"/>
    </source>
</evidence>
<organism evidence="4 5">
    <name type="scientific">Gigaspora rosea</name>
    <dbReference type="NCBI Taxonomy" id="44941"/>
    <lineage>
        <taxon>Eukaryota</taxon>
        <taxon>Fungi</taxon>
        <taxon>Fungi incertae sedis</taxon>
        <taxon>Mucoromycota</taxon>
        <taxon>Glomeromycotina</taxon>
        <taxon>Glomeromycetes</taxon>
        <taxon>Diversisporales</taxon>
        <taxon>Gigasporaceae</taxon>
        <taxon>Gigaspora</taxon>
    </lineage>
</organism>
<dbReference type="PANTHER" id="PTHR24418">
    <property type="entry name" value="TYROSINE-PROTEIN KINASE"/>
    <property type="match status" value="1"/>
</dbReference>
<dbReference type="InterPro" id="IPR011009">
    <property type="entry name" value="Kinase-like_dom_sf"/>
</dbReference>
<reference evidence="4 5" key="1">
    <citation type="submission" date="2018-06" db="EMBL/GenBank/DDBJ databases">
        <title>Comparative genomics reveals the genomic features of Rhizophagus irregularis, R. cerebriforme, R. diaphanum and Gigaspora rosea, and their symbiotic lifestyle signature.</title>
        <authorList>
            <person name="Morin E."/>
            <person name="San Clemente H."/>
            <person name="Chen E.C.H."/>
            <person name="De La Providencia I."/>
            <person name="Hainaut M."/>
            <person name="Kuo A."/>
            <person name="Kohler A."/>
            <person name="Murat C."/>
            <person name="Tang N."/>
            <person name="Roy S."/>
            <person name="Loubradou J."/>
            <person name="Henrissat B."/>
            <person name="Grigoriev I.V."/>
            <person name="Corradi N."/>
            <person name="Roux C."/>
            <person name="Martin F.M."/>
        </authorList>
    </citation>
    <scope>NUCLEOTIDE SEQUENCE [LARGE SCALE GENOMIC DNA]</scope>
    <source>
        <strain evidence="4 5">DAOM 194757</strain>
    </source>
</reference>
<dbReference type="InterPro" id="IPR001245">
    <property type="entry name" value="Ser-Thr/Tyr_kinase_cat_dom"/>
</dbReference>
<dbReference type="PRINTS" id="PR00109">
    <property type="entry name" value="TYRKINASE"/>
</dbReference>
<dbReference type="InterPro" id="IPR050198">
    <property type="entry name" value="Non-receptor_tyrosine_kinases"/>
</dbReference>
<gene>
    <name evidence="4" type="ORF">C2G38_1967276</name>
</gene>
<feature type="domain" description="Protein kinase" evidence="3">
    <location>
        <begin position="1"/>
        <end position="196"/>
    </location>
</feature>
<sequence length="196" mass="22737">LVMEYANNGTLREFLKKSNLEWPEKIRLASQITEGMSYLHSKNIIHRDLHTLNILIHNVNVKISDFGLSKNLNSITTTSSKEFCGVIPFIDPRKLEDPKYQYDQKSDVYSIGVLLWEISSNGRPPFSQSSNNNPLYLLSEITRGVRETPTEGTPRRYIDLYSECWDYEPNNRPSMKQIFEQLNDLANLMKLINAFF</sequence>
<evidence type="ECO:0000256" key="2">
    <source>
        <dbReference type="ARBA" id="ARBA00022840"/>
    </source>
</evidence>
<evidence type="ECO:0000313" key="5">
    <source>
        <dbReference type="Proteomes" id="UP000266673"/>
    </source>
</evidence>
<dbReference type="InterPro" id="IPR000719">
    <property type="entry name" value="Prot_kinase_dom"/>
</dbReference>
<protein>
    <submittedName>
        <fullName evidence="4">Kinase-like domain-containing protein</fullName>
    </submittedName>
</protein>
<dbReference type="Proteomes" id="UP000266673">
    <property type="component" value="Unassembled WGS sequence"/>
</dbReference>
<dbReference type="STRING" id="44941.A0A397V977"/>
<keyword evidence="2" id="KW-0067">ATP-binding</keyword>
<keyword evidence="4" id="KW-0808">Transferase</keyword>
<dbReference type="Pfam" id="PF07714">
    <property type="entry name" value="PK_Tyr_Ser-Thr"/>
    <property type="match status" value="1"/>
</dbReference>
<evidence type="ECO:0000259" key="3">
    <source>
        <dbReference type="PROSITE" id="PS50011"/>
    </source>
</evidence>
<dbReference type="PROSITE" id="PS50011">
    <property type="entry name" value="PROTEIN_KINASE_DOM"/>
    <property type="match status" value="1"/>
</dbReference>
<comment type="caution">
    <text evidence="4">The sequence shown here is derived from an EMBL/GenBank/DDBJ whole genome shotgun (WGS) entry which is preliminary data.</text>
</comment>
<dbReference type="GO" id="GO:0005524">
    <property type="term" value="F:ATP binding"/>
    <property type="evidence" value="ECO:0007669"/>
    <property type="project" value="UniProtKB-KW"/>
</dbReference>
<dbReference type="Gene3D" id="1.10.510.10">
    <property type="entry name" value="Transferase(Phosphotransferase) domain 1"/>
    <property type="match status" value="1"/>
</dbReference>
<dbReference type="AlphaFoldDB" id="A0A397V977"/>
<dbReference type="GO" id="GO:0004672">
    <property type="term" value="F:protein kinase activity"/>
    <property type="evidence" value="ECO:0007669"/>
    <property type="project" value="InterPro"/>
</dbReference>
<evidence type="ECO:0000256" key="1">
    <source>
        <dbReference type="ARBA" id="ARBA00022741"/>
    </source>
</evidence>